<dbReference type="VEuPathDB" id="VectorBase:ISCW008918"/>
<accession>A0A4D5RRC1</accession>
<dbReference type="AlphaFoldDB" id="A0A4D5RRC1"/>
<evidence type="ECO:0000313" key="2">
    <source>
        <dbReference type="EMBL" id="MOY39658.1"/>
    </source>
</evidence>
<dbReference type="EMBL" id="GHJT01005687">
    <property type="protein sequence ID" value="MOY39658.1"/>
    <property type="molecule type" value="Transcribed_RNA"/>
</dbReference>
<evidence type="ECO:0000256" key="1">
    <source>
        <dbReference type="SAM" id="SignalP"/>
    </source>
</evidence>
<reference evidence="2" key="1">
    <citation type="submission" date="2019-04" db="EMBL/GenBank/DDBJ databases">
        <title>An insight into the mialome of Ixodes scapularis.</title>
        <authorList>
            <person name="Ribeiro J.M."/>
            <person name="Mather T.N."/>
            <person name="Karim S."/>
        </authorList>
    </citation>
    <scope>NUCLEOTIDE SEQUENCE</scope>
</reference>
<feature type="signal peptide" evidence="1">
    <location>
        <begin position="1"/>
        <end position="17"/>
    </location>
</feature>
<feature type="chain" id="PRO_5020040796" evidence="1">
    <location>
        <begin position="18"/>
        <end position="155"/>
    </location>
</feature>
<dbReference type="VEuPathDB" id="VectorBase:ISCI008918"/>
<sequence>MLPLLLLVLGVACGCYASESPLPRCSDQVCAKDPHCVYHRGRSVCWNVEDAADEGGACRCCQNCIAGTNVFIDEECHSAIQGCQTSECPKVKCTYGSYIPLCDCCQSCISIDCKPEDRDEYWPNCAAVSCAACPEGTTPISSPCRCCNACVKPQS</sequence>
<organism evidence="2">
    <name type="scientific">Ixodes scapularis</name>
    <name type="common">Black-legged tick</name>
    <name type="synonym">Deer tick</name>
    <dbReference type="NCBI Taxonomy" id="6945"/>
    <lineage>
        <taxon>Eukaryota</taxon>
        <taxon>Metazoa</taxon>
        <taxon>Ecdysozoa</taxon>
        <taxon>Arthropoda</taxon>
        <taxon>Chelicerata</taxon>
        <taxon>Arachnida</taxon>
        <taxon>Acari</taxon>
        <taxon>Parasitiformes</taxon>
        <taxon>Ixodida</taxon>
        <taxon>Ixodoidea</taxon>
        <taxon>Ixodidae</taxon>
        <taxon>Ixodinae</taxon>
        <taxon>Ixodes</taxon>
    </lineage>
</organism>
<dbReference type="OrthoDB" id="10364260at2759"/>
<dbReference type="VEuPathDB" id="VectorBase:ISCP_030883"/>
<keyword evidence="1" id="KW-0732">Signal</keyword>
<proteinExistence type="predicted"/>
<name>A0A4D5RRC1_IXOSC</name>
<protein>
    <submittedName>
        <fullName evidence="2">Putative conserved secreted protein</fullName>
    </submittedName>
</protein>